<evidence type="ECO:0000256" key="2">
    <source>
        <dbReference type="ARBA" id="ARBA00007769"/>
    </source>
</evidence>
<keyword evidence="4 6" id="KW-0809">Transit peptide</keyword>
<comment type="subcellular location">
    <subcellularLocation>
        <location evidence="1 6">Mitochondrion</location>
    </subcellularLocation>
</comment>
<evidence type="ECO:0000256" key="4">
    <source>
        <dbReference type="ARBA" id="ARBA00022946"/>
    </source>
</evidence>
<sequence>MASRKCLSSIFLRGGILLDKFRPNGVKTHIRSIFWSPVYSEEQAKNVPKSHGRVKCTLIPGDGVGPELCQAVKDVFQAISVPVEFEELFLSEVHQSMSVSVEEVLQSVKKNGVALKGTLQSPFSTHTGELQTLNMKIRKDLDLFANVVHVRTFPGVKTRHSNLDFVIIRESTEGEYSALEHESVPGVIECLKIVTKERSQKIAKFAFDYATKRGRKKVTAVHKANIMKLGDGLFLRCCEEVSKLYPQIEFSNMIIDNTCMQLVAHPEQFDVMVMPNLYGNIIDNLAAGLVGGAGLVPGASYSSDCVIHEPGARHTFGEAVGKNIANPTAMLFCAVGMLRHVNLVYYANLIAEAVENVLKEGKVRTRDLGGYSSTSDFTQAVIEHLPH</sequence>
<keyword evidence="9" id="KW-1185">Reference proteome</keyword>
<organism evidence="8 9">
    <name type="scientific">Stegodyphus mimosarum</name>
    <name type="common">African social velvet spider</name>
    <dbReference type="NCBI Taxonomy" id="407821"/>
    <lineage>
        <taxon>Eukaryota</taxon>
        <taxon>Metazoa</taxon>
        <taxon>Ecdysozoa</taxon>
        <taxon>Arthropoda</taxon>
        <taxon>Chelicerata</taxon>
        <taxon>Arachnida</taxon>
        <taxon>Araneae</taxon>
        <taxon>Araneomorphae</taxon>
        <taxon>Entelegynae</taxon>
        <taxon>Eresoidea</taxon>
        <taxon>Eresidae</taxon>
        <taxon>Stegodyphus</taxon>
    </lineage>
</organism>
<evidence type="ECO:0000256" key="6">
    <source>
        <dbReference type="RuleBase" id="RU361266"/>
    </source>
</evidence>
<dbReference type="InterPro" id="IPR004434">
    <property type="entry name" value="Isocitrate_DH_NAD"/>
</dbReference>
<evidence type="ECO:0000256" key="5">
    <source>
        <dbReference type="ARBA" id="ARBA00023128"/>
    </source>
</evidence>
<evidence type="ECO:0000313" key="8">
    <source>
        <dbReference type="EMBL" id="KFM67401.1"/>
    </source>
</evidence>
<dbReference type="GO" id="GO:0016616">
    <property type="term" value="F:oxidoreductase activity, acting on the CH-OH group of donors, NAD or NADP as acceptor"/>
    <property type="evidence" value="ECO:0007669"/>
    <property type="project" value="InterPro"/>
</dbReference>
<dbReference type="EMBL" id="KK116315">
    <property type="protein sequence ID" value="KFM67401.1"/>
    <property type="molecule type" value="Genomic_DNA"/>
</dbReference>
<dbReference type="AlphaFoldDB" id="A0A087TQL2"/>
<evidence type="ECO:0000256" key="1">
    <source>
        <dbReference type="ARBA" id="ARBA00004173"/>
    </source>
</evidence>
<proteinExistence type="inferred from homology"/>
<dbReference type="SUPFAM" id="SSF53659">
    <property type="entry name" value="Isocitrate/Isopropylmalate dehydrogenase-like"/>
    <property type="match status" value="1"/>
</dbReference>
<evidence type="ECO:0000313" key="9">
    <source>
        <dbReference type="Proteomes" id="UP000054359"/>
    </source>
</evidence>
<dbReference type="GO" id="GO:0000287">
    <property type="term" value="F:magnesium ion binding"/>
    <property type="evidence" value="ECO:0007669"/>
    <property type="project" value="UniProtKB-UniRule"/>
</dbReference>
<evidence type="ECO:0000256" key="3">
    <source>
        <dbReference type="ARBA" id="ARBA00022532"/>
    </source>
</evidence>
<feature type="domain" description="Isopropylmalate dehydrogenase-like" evidence="7">
    <location>
        <begin position="55"/>
        <end position="381"/>
    </location>
</feature>
<dbReference type="FunFam" id="3.40.718.10:FF:000001">
    <property type="entry name" value="Isocitrate dehydrogenase [NAD] subunit, mitochondrial"/>
    <property type="match status" value="1"/>
</dbReference>
<dbReference type="STRING" id="407821.A0A087TQL2"/>
<evidence type="ECO:0000259" key="7">
    <source>
        <dbReference type="SMART" id="SM01329"/>
    </source>
</evidence>
<dbReference type="InterPro" id="IPR019818">
    <property type="entry name" value="IsoCit/isopropylmalate_DH_CS"/>
</dbReference>
<reference evidence="8 9" key="1">
    <citation type="submission" date="2013-11" db="EMBL/GenBank/DDBJ databases">
        <title>Genome sequencing of Stegodyphus mimosarum.</title>
        <authorList>
            <person name="Bechsgaard J."/>
        </authorList>
    </citation>
    <scope>NUCLEOTIDE SEQUENCE [LARGE SCALE GENOMIC DNA]</scope>
</reference>
<dbReference type="GO" id="GO:0006102">
    <property type="term" value="P:isocitrate metabolic process"/>
    <property type="evidence" value="ECO:0007669"/>
    <property type="project" value="TreeGrafter"/>
</dbReference>
<dbReference type="PANTHER" id="PTHR11835">
    <property type="entry name" value="DECARBOXYLATING DEHYDROGENASES-ISOCITRATE, ISOPROPYLMALATE, TARTRATE"/>
    <property type="match status" value="1"/>
</dbReference>
<dbReference type="SMART" id="SM01329">
    <property type="entry name" value="Iso_dh"/>
    <property type="match status" value="1"/>
</dbReference>
<keyword evidence="3 6" id="KW-0816">Tricarboxylic acid cycle</keyword>
<dbReference type="GO" id="GO:0051287">
    <property type="term" value="F:NAD binding"/>
    <property type="evidence" value="ECO:0007669"/>
    <property type="project" value="UniProtKB-UniRule"/>
</dbReference>
<dbReference type="Proteomes" id="UP000054359">
    <property type="component" value="Unassembled WGS sequence"/>
</dbReference>
<dbReference type="OrthoDB" id="10261637at2759"/>
<gene>
    <name evidence="8" type="ORF">X975_00255</name>
</gene>
<name>A0A087TQL2_STEMI</name>
<feature type="non-terminal residue" evidence="8">
    <location>
        <position position="387"/>
    </location>
</feature>
<dbReference type="PROSITE" id="PS00470">
    <property type="entry name" value="IDH_IMDH"/>
    <property type="match status" value="1"/>
</dbReference>
<protein>
    <recommendedName>
        <fullName evidence="6">Isocitrate dehydrogenase [NAD] subunit, mitochondrial</fullName>
    </recommendedName>
</protein>
<keyword evidence="5 6" id="KW-0496">Mitochondrion</keyword>
<dbReference type="GO" id="GO:0005739">
    <property type="term" value="C:mitochondrion"/>
    <property type="evidence" value="ECO:0007669"/>
    <property type="project" value="UniProtKB-SubCell"/>
</dbReference>
<dbReference type="NCBIfam" id="TIGR00175">
    <property type="entry name" value="mito_nad_idh"/>
    <property type="match status" value="1"/>
</dbReference>
<dbReference type="Gene3D" id="3.40.718.10">
    <property type="entry name" value="Isopropylmalate Dehydrogenase"/>
    <property type="match status" value="1"/>
</dbReference>
<dbReference type="InterPro" id="IPR024084">
    <property type="entry name" value="IsoPropMal-DH-like_dom"/>
</dbReference>
<dbReference type="GO" id="GO:0006099">
    <property type="term" value="P:tricarboxylic acid cycle"/>
    <property type="evidence" value="ECO:0007669"/>
    <property type="project" value="UniProtKB-UniRule"/>
</dbReference>
<dbReference type="PANTHER" id="PTHR11835:SF42">
    <property type="entry name" value="ISOCITRATE DEHYDROGENASE [NAD] SUBUNIT BETA, MITOCHONDRIAL"/>
    <property type="match status" value="1"/>
</dbReference>
<dbReference type="OMA" id="TCAHKAN"/>
<comment type="similarity">
    <text evidence="2 6">Belongs to the isocitrate and isopropylmalate dehydrogenases family.</text>
</comment>
<accession>A0A087TQL2</accession>
<dbReference type="Pfam" id="PF00180">
    <property type="entry name" value="Iso_dh"/>
    <property type="match status" value="1"/>
</dbReference>